<evidence type="ECO:0000313" key="2">
    <source>
        <dbReference type="EMBL" id="KAG1529812.1"/>
    </source>
</evidence>
<protein>
    <submittedName>
        <fullName evidence="1">Uncharacterized protein</fullName>
    </submittedName>
</protein>
<organism evidence="1 3">
    <name type="scientific">Rhizopus oryzae</name>
    <name type="common">Mucormycosis agent</name>
    <name type="synonym">Rhizopus arrhizus var. delemar</name>
    <dbReference type="NCBI Taxonomy" id="64495"/>
    <lineage>
        <taxon>Eukaryota</taxon>
        <taxon>Fungi</taxon>
        <taxon>Fungi incertae sedis</taxon>
        <taxon>Mucoromycota</taxon>
        <taxon>Mucoromycotina</taxon>
        <taxon>Mucoromycetes</taxon>
        <taxon>Mucorales</taxon>
        <taxon>Mucorineae</taxon>
        <taxon>Rhizopodaceae</taxon>
        <taxon>Rhizopus</taxon>
    </lineage>
</organism>
<gene>
    <name evidence="2" type="ORF">G6F51_014031</name>
    <name evidence="1" type="ORF">G6F64_003441</name>
</gene>
<dbReference type="AlphaFoldDB" id="A0A9P7BV62"/>
<name>A0A9P7BV62_RHIOR</name>
<dbReference type="EMBL" id="JAANIT010007451">
    <property type="protein sequence ID" value="KAG1529812.1"/>
    <property type="molecule type" value="Genomic_DNA"/>
</dbReference>
<reference evidence="1" key="1">
    <citation type="journal article" date="2020" name="Microb. Genom.">
        <title>Genetic diversity of clinical and environmental Mucorales isolates obtained from an investigation of mucormycosis cases among solid organ transplant recipients.</title>
        <authorList>
            <person name="Nguyen M.H."/>
            <person name="Kaul D."/>
            <person name="Muto C."/>
            <person name="Cheng S.J."/>
            <person name="Richter R.A."/>
            <person name="Bruno V.M."/>
            <person name="Liu G."/>
            <person name="Beyhan S."/>
            <person name="Sundermann A.J."/>
            <person name="Mounaud S."/>
            <person name="Pasculle A.W."/>
            <person name="Nierman W.C."/>
            <person name="Driscoll E."/>
            <person name="Cumbie R."/>
            <person name="Clancy C.J."/>
            <person name="Dupont C.L."/>
        </authorList>
    </citation>
    <scope>NUCLEOTIDE SEQUENCE</scope>
    <source>
        <strain evidence="1">GL11</strain>
        <strain evidence="2">GL16</strain>
    </source>
</reference>
<dbReference type="Proteomes" id="UP000716291">
    <property type="component" value="Unassembled WGS sequence"/>
</dbReference>
<accession>A0A9P7BV62</accession>
<evidence type="ECO:0000313" key="1">
    <source>
        <dbReference type="EMBL" id="KAG1311911.1"/>
    </source>
</evidence>
<comment type="caution">
    <text evidence="1">The sequence shown here is derived from an EMBL/GenBank/DDBJ whole genome shotgun (WGS) entry which is preliminary data.</text>
</comment>
<dbReference type="EMBL" id="JAANQT010000336">
    <property type="protein sequence ID" value="KAG1311911.1"/>
    <property type="molecule type" value="Genomic_DNA"/>
</dbReference>
<proteinExistence type="predicted"/>
<sequence length="164" mass="17583">MAIKLVSMEYTIRCMNKHVDETKLPINAIMSSEFNSSTSSAASLPFKSLDTSPAQAVSYIPFVPPNSLNLGIVQKYNTPPITMSSDEETTFSFSQEVLTTATILPIIVSSIQPALSPSSGPLNTMFTIVSLSMTTNATTSLTSHTTIPPIPGATSRKNSYIPFS</sequence>
<dbReference type="OrthoDB" id="10322958at2759"/>
<evidence type="ECO:0000313" key="3">
    <source>
        <dbReference type="Proteomes" id="UP000716291"/>
    </source>
</evidence>
<keyword evidence="3" id="KW-1185">Reference proteome</keyword>
<dbReference type="Proteomes" id="UP000717996">
    <property type="component" value="Unassembled WGS sequence"/>
</dbReference>